<feature type="compositionally biased region" description="Acidic residues" evidence="1">
    <location>
        <begin position="295"/>
        <end position="310"/>
    </location>
</feature>
<proteinExistence type="predicted"/>
<dbReference type="PaxDb" id="4097-A0A1S3Y067"/>
<evidence type="ECO:0000256" key="1">
    <source>
        <dbReference type="SAM" id="MobiDB-lite"/>
    </source>
</evidence>
<sequence>MRHHIQGEDYELWDIVTDGPLSTLKENAEGLDMPKIRADCNADDLKKREKNGEKAISSEIEQVAFGPKVVSEIISEVAENLENIFVMIVTIAGVEITKSRNIGSKDKKKKEKESEGTQGDVREKGKEGVVESSPTPAEMTEETGAMVLWSEDAAEEEERWREKEGSGAGDASAAEGLVKLRKRFEEPVPSVANKKIKVTSSIPIETPPTRGRATRSQNKHSKVAPERALEESKRKVVAKGKKKVSEHVQADEIEEMDLVLHDEDKAEEVETVDAEPSTLAKRTRYARKSRKVQIVEEEESEEEEESDEELDKMVKFGKRTILKDRLRRDLEEEGMVMLVEKL</sequence>
<feature type="region of interest" description="Disordered" evidence="1">
    <location>
        <begin position="291"/>
        <end position="310"/>
    </location>
</feature>
<dbReference type="RefSeq" id="XP_016445372.1">
    <property type="nucleotide sequence ID" value="XM_016589886.1"/>
</dbReference>
<gene>
    <name evidence="2" type="primary">LOC107770561</name>
</gene>
<protein>
    <submittedName>
        <fullName evidence="2">ABC transporter F family member 4-like</fullName>
    </submittedName>
</protein>
<evidence type="ECO:0000313" key="2">
    <source>
        <dbReference type="RefSeq" id="XP_016445372.1"/>
    </source>
</evidence>
<reference evidence="2" key="1">
    <citation type="submission" date="2025-08" db="UniProtKB">
        <authorList>
            <consortium name="RefSeq"/>
        </authorList>
    </citation>
    <scope>IDENTIFICATION</scope>
</reference>
<dbReference type="AlphaFoldDB" id="A0A1S3Y067"/>
<accession>A0A1S3Y067</accession>
<organism evidence="2">
    <name type="scientific">Nicotiana tabacum</name>
    <name type="common">Common tobacco</name>
    <dbReference type="NCBI Taxonomy" id="4097"/>
    <lineage>
        <taxon>Eukaryota</taxon>
        <taxon>Viridiplantae</taxon>
        <taxon>Streptophyta</taxon>
        <taxon>Embryophyta</taxon>
        <taxon>Tracheophyta</taxon>
        <taxon>Spermatophyta</taxon>
        <taxon>Magnoliopsida</taxon>
        <taxon>eudicotyledons</taxon>
        <taxon>Gunneridae</taxon>
        <taxon>Pentapetalae</taxon>
        <taxon>asterids</taxon>
        <taxon>lamiids</taxon>
        <taxon>Solanales</taxon>
        <taxon>Solanaceae</taxon>
        <taxon>Nicotianoideae</taxon>
        <taxon>Nicotianeae</taxon>
        <taxon>Nicotiana</taxon>
    </lineage>
</organism>
<feature type="region of interest" description="Disordered" evidence="1">
    <location>
        <begin position="102"/>
        <end position="243"/>
    </location>
</feature>
<dbReference type="KEGG" id="nta:107770561"/>
<name>A0A1S3Y067_TOBAC</name>
<feature type="compositionally biased region" description="Basic and acidic residues" evidence="1">
    <location>
        <begin position="111"/>
        <end position="129"/>
    </location>
</feature>
<feature type="compositionally biased region" description="Basic and acidic residues" evidence="1">
    <location>
        <begin position="223"/>
        <end position="234"/>
    </location>
</feature>